<sequence>MSVCSALSNAASVSHFTAVNTSSSSSFLLPVEEYDIITKPLFLDNNYFFEVTEPEEISYTYKMRPAKDFGARLNSTYVNIKLMLTDPVHGCSAISNDITDSVAFIERGGCSFLGKTINAERAGARMVIIMDHNIDNDYRMVDMIQDETARSAGIPAFFLIGKDGHMIRRTLEKLKLTSALINVPINITGIPLSRVNHPPWSFW</sequence>
<evidence type="ECO:0000256" key="2">
    <source>
        <dbReference type="ARBA" id="ARBA00023180"/>
    </source>
</evidence>
<dbReference type="InterPro" id="IPR046450">
    <property type="entry name" value="PA_dom_sf"/>
</dbReference>
<organism evidence="4 5">
    <name type="scientific">Ridgeia piscesae</name>
    <name type="common">Tubeworm</name>
    <dbReference type="NCBI Taxonomy" id="27915"/>
    <lineage>
        <taxon>Eukaryota</taxon>
        <taxon>Metazoa</taxon>
        <taxon>Spiralia</taxon>
        <taxon>Lophotrochozoa</taxon>
        <taxon>Annelida</taxon>
        <taxon>Polychaeta</taxon>
        <taxon>Sedentaria</taxon>
        <taxon>Canalipalpata</taxon>
        <taxon>Sabellida</taxon>
        <taxon>Siboglinidae</taxon>
        <taxon>Ridgeia</taxon>
    </lineage>
</organism>
<reference evidence="4" key="1">
    <citation type="journal article" date="2023" name="Mol. Biol. Evol.">
        <title>Third-Generation Sequencing Reveals the Adaptive Role of the Epigenome in Three Deep-Sea Polychaetes.</title>
        <authorList>
            <person name="Perez M."/>
            <person name="Aroh O."/>
            <person name="Sun Y."/>
            <person name="Lan Y."/>
            <person name="Juniper S.K."/>
            <person name="Young C.R."/>
            <person name="Angers B."/>
            <person name="Qian P.Y."/>
        </authorList>
    </citation>
    <scope>NUCLEOTIDE SEQUENCE</scope>
    <source>
        <strain evidence="4">R07B-5</strain>
    </source>
</reference>
<evidence type="ECO:0000313" key="5">
    <source>
        <dbReference type="Proteomes" id="UP001209878"/>
    </source>
</evidence>
<keyword evidence="1" id="KW-0732">Signal</keyword>
<name>A0AAD9UIV0_RIDPI</name>
<dbReference type="SUPFAM" id="SSF52025">
    <property type="entry name" value="PA domain"/>
    <property type="match status" value="1"/>
</dbReference>
<dbReference type="PANTHER" id="PTHR22702">
    <property type="entry name" value="PROTEASE-ASSOCIATED DOMAIN-CONTAINING PROTEIN"/>
    <property type="match status" value="1"/>
</dbReference>
<dbReference type="EMBL" id="JAODUO010000058">
    <property type="protein sequence ID" value="KAK2191153.1"/>
    <property type="molecule type" value="Genomic_DNA"/>
</dbReference>
<dbReference type="InterPro" id="IPR003137">
    <property type="entry name" value="PA_domain"/>
</dbReference>
<dbReference type="Proteomes" id="UP001209878">
    <property type="component" value="Unassembled WGS sequence"/>
</dbReference>
<evidence type="ECO:0000313" key="4">
    <source>
        <dbReference type="EMBL" id="KAK2191153.1"/>
    </source>
</evidence>
<proteinExistence type="predicted"/>
<comment type="caution">
    <text evidence="4">The sequence shown here is derived from an EMBL/GenBank/DDBJ whole genome shotgun (WGS) entry which is preliminary data.</text>
</comment>
<gene>
    <name evidence="4" type="ORF">NP493_58g03025</name>
</gene>
<dbReference type="Gene3D" id="3.50.30.30">
    <property type="match status" value="1"/>
</dbReference>
<dbReference type="AlphaFoldDB" id="A0AAD9UIV0"/>
<dbReference type="Pfam" id="PF02225">
    <property type="entry name" value="PA"/>
    <property type="match status" value="1"/>
</dbReference>
<protein>
    <recommendedName>
        <fullName evidence="3">PA domain-containing protein</fullName>
    </recommendedName>
</protein>
<accession>A0AAD9UIV0</accession>
<feature type="domain" description="PA" evidence="3">
    <location>
        <begin position="87"/>
        <end position="165"/>
    </location>
</feature>
<evidence type="ECO:0000259" key="3">
    <source>
        <dbReference type="Pfam" id="PF02225"/>
    </source>
</evidence>
<dbReference type="PANTHER" id="PTHR22702:SF1">
    <property type="entry name" value="PROTEASE-ASSOCIATED DOMAIN-CONTAINING PROTEIN 1"/>
    <property type="match status" value="1"/>
</dbReference>
<keyword evidence="5" id="KW-1185">Reference proteome</keyword>
<evidence type="ECO:0000256" key="1">
    <source>
        <dbReference type="ARBA" id="ARBA00022729"/>
    </source>
</evidence>
<keyword evidence="2" id="KW-0325">Glycoprotein</keyword>